<protein>
    <recommendedName>
        <fullName evidence="1">Mei2-like C-terminal RNA recognition motif domain-containing protein</fullName>
    </recommendedName>
</protein>
<dbReference type="Pfam" id="PF04059">
    <property type="entry name" value="RRM_2"/>
    <property type="match status" value="1"/>
</dbReference>
<dbReference type="Gramene" id="TraesCS5D02G325300.1">
    <property type="protein sequence ID" value="TraesCS5D02G325300.1"/>
    <property type="gene ID" value="TraesCS5D02G325300"/>
</dbReference>
<keyword evidence="3" id="KW-1185">Reference proteome</keyword>
<dbReference type="Gramene" id="TraesCLE_scaffold_132546_01G000100.1">
    <property type="protein sequence ID" value="TraesCLE_scaffold_132546_01G000100.1"/>
    <property type="gene ID" value="TraesCLE_scaffold_132546_01G000100"/>
</dbReference>
<dbReference type="EnsemblPlants" id="TraesCS5D02G325300.1">
    <property type="protein sequence ID" value="TraesCS5D02G325300.1"/>
    <property type="gene ID" value="TraesCS5D02G325300"/>
</dbReference>
<dbReference type="SMR" id="A0A3B6MVQ0"/>
<reference evidence="2" key="1">
    <citation type="submission" date="2018-08" db="EMBL/GenBank/DDBJ databases">
        <authorList>
            <person name="Rossello M."/>
        </authorList>
    </citation>
    <scope>NUCLEOTIDE SEQUENCE [LARGE SCALE GENOMIC DNA]</scope>
    <source>
        <strain evidence="2">cv. Chinese Spring</strain>
    </source>
</reference>
<dbReference type="Gramene" id="TraesLAC5D03G03114520.1">
    <property type="protein sequence ID" value="TraesLAC5D03G03114520.1"/>
    <property type="gene ID" value="TraesLAC5D03G03114520"/>
</dbReference>
<organism evidence="2">
    <name type="scientific">Triticum aestivum</name>
    <name type="common">Wheat</name>
    <dbReference type="NCBI Taxonomy" id="4565"/>
    <lineage>
        <taxon>Eukaryota</taxon>
        <taxon>Viridiplantae</taxon>
        <taxon>Streptophyta</taxon>
        <taxon>Embryophyta</taxon>
        <taxon>Tracheophyta</taxon>
        <taxon>Spermatophyta</taxon>
        <taxon>Magnoliopsida</taxon>
        <taxon>Liliopsida</taxon>
        <taxon>Poales</taxon>
        <taxon>Poaceae</taxon>
        <taxon>BOP clade</taxon>
        <taxon>Pooideae</taxon>
        <taxon>Triticodae</taxon>
        <taxon>Triticeae</taxon>
        <taxon>Triticinae</taxon>
        <taxon>Triticum</taxon>
    </lineage>
</organism>
<proteinExistence type="predicted"/>
<dbReference type="Gramene" id="TraesSYM5D03G03099140.1">
    <property type="protein sequence ID" value="TraesSYM5D03G03099140.1"/>
    <property type="gene ID" value="TraesSYM5D03G03099140"/>
</dbReference>
<dbReference type="Proteomes" id="UP000019116">
    <property type="component" value="Chromosome 5D"/>
</dbReference>
<dbReference type="Gramene" id="TraesROB_scaffold_024284_01G000100.1">
    <property type="protein sequence ID" value="TraesROB_scaffold_024284_01G000100.1"/>
    <property type="gene ID" value="TraesROB_scaffold_024284_01G000100"/>
</dbReference>
<dbReference type="Gramene" id="TraesSTA5D03G03149840.1">
    <property type="protein sequence ID" value="TraesSTA5D03G03149840.1"/>
    <property type="gene ID" value="TraesSTA5D03G03149840"/>
</dbReference>
<dbReference type="SUPFAM" id="SSF54928">
    <property type="entry name" value="RNA-binding domain, RBD"/>
    <property type="match status" value="1"/>
</dbReference>
<dbReference type="Gramene" id="TraesJAG5D03G03156180.1">
    <property type="protein sequence ID" value="TraesJAG5D03G03156180.1"/>
    <property type="gene ID" value="TraesJAG5D03G03156180"/>
</dbReference>
<name>A0A3B6MVQ0_WHEAT</name>
<accession>A0A3B6MVQ0</accession>
<dbReference type="GO" id="GO:0003723">
    <property type="term" value="F:RNA binding"/>
    <property type="evidence" value="ECO:0000318"/>
    <property type="project" value="GO_Central"/>
</dbReference>
<dbReference type="OMA" id="CEEANKN"/>
<evidence type="ECO:0000313" key="2">
    <source>
        <dbReference type="EnsemblPlants" id="TraesCS5D02G325300.1"/>
    </source>
</evidence>
<evidence type="ECO:0000259" key="1">
    <source>
        <dbReference type="Pfam" id="PF04059"/>
    </source>
</evidence>
<dbReference type="Gramene" id="TraesNOR5D03G03188350.1">
    <property type="protein sequence ID" value="TraesNOR5D03G03188350.1"/>
    <property type="gene ID" value="TraesNOR5D03G03188350"/>
</dbReference>
<dbReference type="Gramene" id="TraesARI5D03G03112530.1">
    <property type="protein sequence ID" value="TraesARI5D03G03112530.1"/>
    <property type="gene ID" value="TraesARI5D03G03112530"/>
</dbReference>
<dbReference type="AlphaFoldDB" id="A0A3B6MVQ0"/>
<feature type="domain" description="Mei2-like C-terminal RNA recognition motif" evidence="1">
    <location>
        <begin position="145"/>
        <end position="208"/>
    </location>
</feature>
<reference evidence="2" key="2">
    <citation type="submission" date="2018-10" db="UniProtKB">
        <authorList>
            <consortium name="EnsemblPlants"/>
        </authorList>
    </citation>
    <scope>IDENTIFICATION</scope>
</reference>
<dbReference type="InterPro" id="IPR035979">
    <property type="entry name" value="RBD_domain_sf"/>
</dbReference>
<dbReference type="InterPro" id="IPR007201">
    <property type="entry name" value="Mei2-like_Rrm_C"/>
</dbReference>
<sequence length="251" mass="27542">MGSAYTVGVPALPFLPWLHMPPPPPFPMALYYNPALKPPLPATRCSITEIVEDGDVEPPTAEVEDGPSPRSVLAVWRRSAALPPPSSGVAGSKPAFDGRSKKTSVMICNIPNSFLKRRLMAILDQHCAEENKLRCRPRGGGGAVAKSEYDFLYLPIDFRGYAFVNMTTPAATRRLYAFLHGHRWAGSAKVCEVVHAHIQGVDALAAHFSRSLFPCGNNKEFLPVRFGPPRDGLRQTAERTIGCAVVRRRLR</sequence>
<dbReference type="Gramene" id="TraesCAD_scaffold_024479_01G000100.1">
    <property type="protein sequence ID" value="TraesCAD_scaffold_024479_01G000100.1"/>
    <property type="gene ID" value="TraesCAD_scaffold_024479_01G000100"/>
</dbReference>
<evidence type="ECO:0000313" key="3">
    <source>
        <dbReference type="Proteomes" id="UP000019116"/>
    </source>
</evidence>
<dbReference type="Gramene" id="TraesCS5D03G0732400.1">
    <property type="protein sequence ID" value="TraesCS5D03G0732400.1.CDS"/>
    <property type="gene ID" value="TraesCS5D03G0732400"/>
</dbReference>
<dbReference type="OrthoDB" id="417481at2759"/>
<dbReference type="STRING" id="4565.A0A3B6MVQ0"/>
<dbReference type="Gramene" id="TraesLDM5D03G03163570.1">
    <property type="protein sequence ID" value="TraesLDM5D03G03163570.1"/>
    <property type="gene ID" value="TraesLDM5D03G03163570"/>
</dbReference>
<dbReference type="Gramene" id="TraesJUL5D03G03183760.1">
    <property type="protein sequence ID" value="TraesJUL5D03G03183760.1"/>
    <property type="gene ID" value="TraesJUL5D03G03183760"/>
</dbReference>
<dbReference type="GO" id="GO:1990904">
    <property type="term" value="C:ribonucleoprotein complex"/>
    <property type="evidence" value="ECO:0000318"/>
    <property type="project" value="GO_Central"/>
</dbReference>